<dbReference type="SMART" id="SM00388">
    <property type="entry name" value="HisKA"/>
    <property type="match status" value="1"/>
</dbReference>
<comment type="subcellular location">
    <subcellularLocation>
        <location evidence="2">Membrane</location>
    </subcellularLocation>
</comment>
<evidence type="ECO:0000256" key="4">
    <source>
        <dbReference type="ARBA" id="ARBA00022553"/>
    </source>
</evidence>
<dbReference type="SUPFAM" id="SSF55874">
    <property type="entry name" value="ATPase domain of HSP90 chaperone/DNA topoisomerase II/histidine kinase"/>
    <property type="match status" value="1"/>
</dbReference>
<feature type="domain" description="HAMP" evidence="12">
    <location>
        <begin position="91"/>
        <end position="143"/>
    </location>
</feature>
<dbReference type="InterPro" id="IPR003594">
    <property type="entry name" value="HATPase_dom"/>
</dbReference>
<keyword evidence="9" id="KW-0902">Two-component regulatory system</keyword>
<feature type="transmembrane region" description="Helical" evidence="10">
    <location>
        <begin position="21"/>
        <end position="44"/>
    </location>
</feature>
<dbReference type="SMART" id="SM00387">
    <property type="entry name" value="HATPase_c"/>
    <property type="match status" value="1"/>
</dbReference>
<evidence type="ECO:0000256" key="7">
    <source>
        <dbReference type="ARBA" id="ARBA00022777"/>
    </source>
</evidence>
<dbReference type="InterPro" id="IPR036890">
    <property type="entry name" value="HATPase_C_sf"/>
</dbReference>
<dbReference type="SMART" id="SM00304">
    <property type="entry name" value="HAMP"/>
    <property type="match status" value="1"/>
</dbReference>
<feature type="domain" description="Histidine kinase" evidence="11">
    <location>
        <begin position="275"/>
        <end position="489"/>
    </location>
</feature>
<dbReference type="Gene3D" id="3.30.450.20">
    <property type="entry name" value="PAS domain"/>
    <property type="match status" value="1"/>
</dbReference>
<evidence type="ECO:0000256" key="9">
    <source>
        <dbReference type="ARBA" id="ARBA00023012"/>
    </source>
</evidence>
<dbReference type="PRINTS" id="PR00344">
    <property type="entry name" value="BCTRLSENSOR"/>
</dbReference>
<protein>
    <recommendedName>
        <fullName evidence="3">histidine kinase</fullName>
        <ecNumber evidence="3">2.7.13.3</ecNumber>
    </recommendedName>
</protein>
<evidence type="ECO:0000259" key="12">
    <source>
        <dbReference type="PROSITE" id="PS50885"/>
    </source>
</evidence>
<dbReference type="InterPro" id="IPR003661">
    <property type="entry name" value="HisK_dim/P_dom"/>
</dbReference>
<name>A0A7T0G2Z4_9BACT</name>
<keyword evidence="8" id="KW-0067">ATP-binding</keyword>
<dbReference type="GO" id="GO:0016020">
    <property type="term" value="C:membrane"/>
    <property type="evidence" value="ECO:0007669"/>
    <property type="project" value="UniProtKB-SubCell"/>
</dbReference>
<dbReference type="Proteomes" id="UP000594464">
    <property type="component" value="Chromosome"/>
</dbReference>
<evidence type="ECO:0000256" key="3">
    <source>
        <dbReference type="ARBA" id="ARBA00012438"/>
    </source>
</evidence>
<keyword evidence="6" id="KW-0547">Nucleotide-binding</keyword>
<dbReference type="Pfam" id="PF08448">
    <property type="entry name" value="PAS_4"/>
    <property type="match status" value="1"/>
</dbReference>
<dbReference type="GO" id="GO:0000155">
    <property type="term" value="F:phosphorelay sensor kinase activity"/>
    <property type="evidence" value="ECO:0007669"/>
    <property type="project" value="InterPro"/>
</dbReference>
<dbReference type="KEGG" id="nva:G3M78_05475"/>
<evidence type="ECO:0000256" key="8">
    <source>
        <dbReference type="ARBA" id="ARBA00022840"/>
    </source>
</evidence>
<keyword evidence="10" id="KW-0812">Transmembrane</keyword>
<dbReference type="EC" id="2.7.13.3" evidence="3"/>
<evidence type="ECO:0000313" key="13">
    <source>
        <dbReference type="EMBL" id="QPJ64865.1"/>
    </source>
</evidence>
<organism evidence="13 14">
    <name type="scientific">Candidatus Nitrohelix vancouverensis</name>
    <dbReference type="NCBI Taxonomy" id="2705534"/>
    <lineage>
        <taxon>Bacteria</taxon>
        <taxon>Pseudomonadati</taxon>
        <taxon>Nitrospinota/Tectimicrobiota group</taxon>
        <taxon>Nitrospinota</taxon>
        <taxon>Nitrospinia</taxon>
        <taxon>Nitrospinales</taxon>
        <taxon>Nitrospinaceae</taxon>
        <taxon>Candidatus Nitrohelix</taxon>
    </lineage>
</organism>
<dbReference type="InterPro" id="IPR035965">
    <property type="entry name" value="PAS-like_dom_sf"/>
</dbReference>
<keyword evidence="10" id="KW-1133">Transmembrane helix</keyword>
<dbReference type="AlphaFoldDB" id="A0A7T0G2Z4"/>
<dbReference type="SUPFAM" id="SSF47384">
    <property type="entry name" value="Homodimeric domain of signal transducing histidine kinase"/>
    <property type="match status" value="1"/>
</dbReference>
<dbReference type="CDD" id="cd06225">
    <property type="entry name" value="HAMP"/>
    <property type="match status" value="1"/>
</dbReference>
<dbReference type="PROSITE" id="PS50885">
    <property type="entry name" value="HAMP"/>
    <property type="match status" value="1"/>
</dbReference>
<keyword evidence="4" id="KW-0597">Phosphoprotein</keyword>
<gene>
    <name evidence="13" type="ORF">G3M78_05475</name>
</gene>
<dbReference type="GO" id="GO:0005524">
    <property type="term" value="F:ATP binding"/>
    <property type="evidence" value="ECO:0007669"/>
    <property type="project" value="UniProtKB-KW"/>
</dbReference>
<dbReference type="InterPro" id="IPR005467">
    <property type="entry name" value="His_kinase_dom"/>
</dbReference>
<evidence type="ECO:0000256" key="5">
    <source>
        <dbReference type="ARBA" id="ARBA00022679"/>
    </source>
</evidence>
<evidence type="ECO:0000256" key="2">
    <source>
        <dbReference type="ARBA" id="ARBA00004370"/>
    </source>
</evidence>
<dbReference type="PANTHER" id="PTHR43065:SF10">
    <property type="entry name" value="PEROXIDE STRESS-ACTIVATED HISTIDINE KINASE MAK3"/>
    <property type="match status" value="1"/>
</dbReference>
<feature type="transmembrane region" description="Helical" evidence="10">
    <location>
        <begin position="75"/>
        <end position="97"/>
    </location>
</feature>
<evidence type="ECO:0000256" key="10">
    <source>
        <dbReference type="SAM" id="Phobius"/>
    </source>
</evidence>
<dbReference type="Pfam" id="PF00512">
    <property type="entry name" value="HisKA"/>
    <property type="match status" value="1"/>
</dbReference>
<dbReference type="InterPro" id="IPR013656">
    <property type="entry name" value="PAS_4"/>
</dbReference>
<dbReference type="Gene3D" id="3.30.565.10">
    <property type="entry name" value="Histidine kinase-like ATPase, C-terminal domain"/>
    <property type="match status" value="1"/>
</dbReference>
<dbReference type="PANTHER" id="PTHR43065">
    <property type="entry name" value="SENSOR HISTIDINE KINASE"/>
    <property type="match status" value="1"/>
</dbReference>
<dbReference type="SUPFAM" id="SSF55785">
    <property type="entry name" value="PYP-like sensor domain (PAS domain)"/>
    <property type="match status" value="1"/>
</dbReference>
<dbReference type="SUPFAM" id="SSF158472">
    <property type="entry name" value="HAMP domain-like"/>
    <property type="match status" value="1"/>
</dbReference>
<dbReference type="InterPro" id="IPR004358">
    <property type="entry name" value="Sig_transdc_His_kin-like_C"/>
</dbReference>
<proteinExistence type="predicted"/>
<keyword evidence="7" id="KW-0418">Kinase</keyword>
<evidence type="ECO:0000256" key="1">
    <source>
        <dbReference type="ARBA" id="ARBA00000085"/>
    </source>
</evidence>
<dbReference type="PROSITE" id="PS50109">
    <property type="entry name" value="HIS_KIN"/>
    <property type="match status" value="1"/>
</dbReference>
<sequence>MKSGVFDRFVYYLFRKRLTASLFIIIPVVVGLTAFSSGFIALILTEQFLSKASLTFTLFQKKQAAELLLGIKLEILVFTVLGCAAGVGIAVAILQPLKRIMLSARQIAEGDFNSMLDPERLNELSALGHDFNRMASSLNKYFMDSVSSGWILMGPSGRIISMDHGAERILDVDAKRMIGRNAEEFAKAGGLGPEFERSVERALIERESFSNLELFGDHDNEGTLRLNFSSQLLEDNDGEVMGLTLTLKDLSKAGEFAERIQRAEKLAALGSMAAGLAHEIRNPLGSIKGLAQMLEEELKEGDTAKEYTRIMTREVDRLNGVVSDLLHFAQPSSGEKQACDIKMILSQALQLVRVHTENRRLTIEENIASDLKPVMGESEKLMQAFLNIILNAVQAAPDDGVVRLEASMGKADATASATETVVIKIKNQGEAIDVETKSKLFDPFFTTKKDGTGLGLPITHQIIVKHRGNISASREEAFTVFTVELPALHGADGAAILKGEEPVAPSVER</sequence>
<accession>A0A7T0G2Z4</accession>
<evidence type="ECO:0000259" key="11">
    <source>
        <dbReference type="PROSITE" id="PS50109"/>
    </source>
</evidence>
<dbReference type="InterPro" id="IPR003660">
    <property type="entry name" value="HAMP_dom"/>
</dbReference>
<dbReference type="Gene3D" id="6.10.340.10">
    <property type="match status" value="1"/>
</dbReference>
<keyword evidence="5" id="KW-0808">Transferase</keyword>
<comment type="catalytic activity">
    <reaction evidence="1">
        <text>ATP + protein L-histidine = ADP + protein N-phospho-L-histidine.</text>
        <dbReference type="EC" id="2.7.13.3"/>
    </reaction>
</comment>
<dbReference type="CDD" id="cd00082">
    <property type="entry name" value="HisKA"/>
    <property type="match status" value="1"/>
</dbReference>
<evidence type="ECO:0000313" key="14">
    <source>
        <dbReference type="Proteomes" id="UP000594464"/>
    </source>
</evidence>
<reference evidence="14" key="1">
    <citation type="submission" date="2020-02" db="EMBL/GenBank/DDBJ databases">
        <title>Genomic and physiological characterization of two novel Nitrospinaceae genera.</title>
        <authorList>
            <person name="Mueller A.J."/>
            <person name="Jung M.-Y."/>
            <person name="Strachan C.R."/>
            <person name="Herbold C.W."/>
            <person name="Kirkegaard R.H."/>
            <person name="Daims H."/>
        </authorList>
    </citation>
    <scope>NUCLEOTIDE SEQUENCE [LARGE SCALE GENOMIC DNA]</scope>
</reference>
<evidence type="ECO:0000256" key="6">
    <source>
        <dbReference type="ARBA" id="ARBA00022741"/>
    </source>
</evidence>
<dbReference type="Pfam" id="PF00672">
    <property type="entry name" value="HAMP"/>
    <property type="match status" value="1"/>
</dbReference>
<dbReference type="Pfam" id="PF02518">
    <property type="entry name" value="HATPase_c"/>
    <property type="match status" value="1"/>
</dbReference>
<dbReference type="InterPro" id="IPR036097">
    <property type="entry name" value="HisK_dim/P_sf"/>
</dbReference>
<keyword evidence="10" id="KW-0472">Membrane</keyword>
<dbReference type="Gene3D" id="1.10.287.130">
    <property type="match status" value="1"/>
</dbReference>
<dbReference type="EMBL" id="CP048620">
    <property type="protein sequence ID" value="QPJ64865.1"/>
    <property type="molecule type" value="Genomic_DNA"/>
</dbReference>